<feature type="region of interest" description="Disordered" evidence="1">
    <location>
        <begin position="86"/>
        <end position="178"/>
    </location>
</feature>
<protein>
    <submittedName>
        <fullName evidence="3">Uncharacterized protein LOC118426137</fullName>
    </submittedName>
</protein>
<reference evidence="2" key="1">
    <citation type="journal article" date="2020" name="Nat. Ecol. Evol.">
        <title>Deeply conserved synteny resolves early events in vertebrate evolution.</title>
        <authorList>
            <person name="Simakov O."/>
            <person name="Marletaz F."/>
            <person name="Yue J.X."/>
            <person name="O'Connell B."/>
            <person name="Jenkins J."/>
            <person name="Brandt A."/>
            <person name="Calef R."/>
            <person name="Tung C.H."/>
            <person name="Huang T.K."/>
            <person name="Schmutz J."/>
            <person name="Satoh N."/>
            <person name="Yu J.K."/>
            <person name="Putnam N.H."/>
            <person name="Green R.E."/>
            <person name="Rokhsar D.S."/>
        </authorList>
    </citation>
    <scope>NUCLEOTIDE SEQUENCE [LARGE SCALE GENOMIC DNA]</scope>
    <source>
        <strain evidence="2">S238N-H82</strain>
    </source>
</reference>
<reference evidence="3" key="2">
    <citation type="submission" date="2025-08" db="UniProtKB">
        <authorList>
            <consortium name="RefSeq"/>
        </authorList>
    </citation>
    <scope>IDENTIFICATION</scope>
    <source>
        <strain evidence="3">S238N-H82</strain>
        <tissue evidence="3">Testes</tissue>
    </source>
</reference>
<feature type="compositionally biased region" description="Polar residues" evidence="1">
    <location>
        <begin position="104"/>
        <end position="116"/>
    </location>
</feature>
<feature type="compositionally biased region" description="Basic and acidic residues" evidence="1">
    <location>
        <begin position="22"/>
        <end position="37"/>
    </location>
</feature>
<feature type="compositionally biased region" description="Basic and acidic residues" evidence="1">
    <location>
        <begin position="340"/>
        <end position="351"/>
    </location>
</feature>
<proteinExistence type="predicted"/>
<dbReference type="OrthoDB" id="10453228at2759"/>
<accession>A0A9J7M0W1</accession>
<feature type="compositionally biased region" description="Basic and acidic residues" evidence="1">
    <location>
        <begin position="137"/>
        <end position="158"/>
    </location>
</feature>
<feature type="region of interest" description="Disordered" evidence="1">
    <location>
        <begin position="1"/>
        <end position="38"/>
    </location>
</feature>
<dbReference type="KEGG" id="bfo:118426137"/>
<name>A0A9J7M0W1_BRAFL</name>
<feature type="region of interest" description="Disordered" evidence="1">
    <location>
        <begin position="320"/>
        <end position="351"/>
    </location>
</feature>
<dbReference type="RefSeq" id="XP_035691289.1">
    <property type="nucleotide sequence ID" value="XM_035835396.1"/>
</dbReference>
<evidence type="ECO:0000313" key="3">
    <source>
        <dbReference type="RefSeq" id="XP_035691289.1"/>
    </source>
</evidence>
<dbReference type="Proteomes" id="UP000001554">
    <property type="component" value="Chromosome 11"/>
</dbReference>
<sequence length="438" mass="50501">MRAQTVSLKMSREVDESYPSLQERDKTRSLQEREKTRATMRRLQHRVGDLEQQTQRIDDEVRSEQCLLLCHFRNLRKNMDKVIDLSSRRRRRLRRKVRNRAMGKSSSKKLSASTDGSSEEEEGKKLQKDTENVSSRRIKEDCDQGDAAKEDASSEGKVRPTRRRFSLPSPIEESLPQLQHQKKCAKSCKLVQRRRYSLPAIQPHDNERHELTKIVEEEEVVVETITARRRLSIPVESLEQLHLHKDCPTPSKDVHRRRHSLPAIQLNQERDELQTVAESDEDVEDKQTAQVQPVETKDETMRKASVLLRQRLFPSIVTPDLDVDHSSIQPPEQKTPLPSEPERDLDTDLEKKPPYKTFRHRASVVCIDGTAVTGSHAEHFHRRQSFPTVLCKTRLDLEPCTSDVMPWLSIGAKSKSRIYAISVDGGYIIKCGTDREAS</sequence>
<keyword evidence="2" id="KW-1185">Reference proteome</keyword>
<dbReference type="OMA" id="CHFRNLR"/>
<dbReference type="AlphaFoldDB" id="A0A9J7M0W1"/>
<evidence type="ECO:0000313" key="2">
    <source>
        <dbReference type="Proteomes" id="UP000001554"/>
    </source>
</evidence>
<dbReference type="GeneID" id="118426137"/>
<evidence type="ECO:0000256" key="1">
    <source>
        <dbReference type="SAM" id="MobiDB-lite"/>
    </source>
</evidence>
<feature type="compositionally biased region" description="Basic and acidic residues" evidence="1">
    <location>
        <begin position="122"/>
        <end position="131"/>
    </location>
</feature>
<feature type="region of interest" description="Disordered" evidence="1">
    <location>
        <begin position="276"/>
        <end position="298"/>
    </location>
</feature>
<gene>
    <name evidence="3" type="primary">LOC118426137</name>
</gene>
<organism evidence="2 3">
    <name type="scientific">Branchiostoma floridae</name>
    <name type="common">Florida lancelet</name>
    <name type="synonym">Amphioxus</name>
    <dbReference type="NCBI Taxonomy" id="7739"/>
    <lineage>
        <taxon>Eukaryota</taxon>
        <taxon>Metazoa</taxon>
        <taxon>Chordata</taxon>
        <taxon>Cephalochordata</taxon>
        <taxon>Leptocardii</taxon>
        <taxon>Amphioxiformes</taxon>
        <taxon>Branchiostomatidae</taxon>
        <taxon>Branchiostoma</taxon>
    </lineage>
</organism>
<feature type="compositionally biased region" description="Basic residues" evidence="1">
    <location>
        <begin position="88"/>
        <end position="101"/>
    </location>
</feature>